<keyword evidence="1" id="KW-1185">Reference proteome</keyword>
<gene>
    <name evidence="2" type="primary">LOC101886901</name>
</gene>
<reference evidence="2" key="1">
    <citation type="submission" date="2025-08" db="UniProtKB">
        <authorList>
            <consortium name="RefSeq"/>
        </authorList>
    </citation>
    <scope>IDENTIFICATION</scope>
    <source>
        <strain evidence="2">Tuebingen</strain>
        <tissue evidence="2">Fibroblasts and whole tissue</tissue>
    </source>
</reference>
<proteinExistence type="predicted"/>
<organism evidence="1 2">
    <name type="scientific">Danio rerio</name>
    <name type="common">Zebrafish</name>
    <name type="synonym">Brachydanio rerio</name>
    <dbReference type="NCBI Taxonomy" id="7955"/>
    <lineage>
        <taxon>Eukaryota</taxon>
        <taxon>Metazoa</taxon>
        <taxon>Chordata</taxon>
        <taxon>Craniata</taxon>
        <taxon>Vertebrata</taxon>
        <taxon>Euteleostomi</taxon>
        <taxon>Actinopterygii</taxon>
        <taxon>Neopterygii</taxon>
        <taxon>Teleostei</taxon>
        <taxon>Ostariophysi</taxon>
        <taxon>Cypriniformes</taxon>
        <taxon>Danionidae</taxon>
        <taxon>Danioninae</taxon>
        <taxon>Danio</taxon>
    </lineage>
</organism>
<evidence type="ECO:0000313" key="2">
    <source>
        <dbReference type="RefSeq" id="XP_073808044.1"/>
    </source>
</evidence>
<evidence type="ECO:0000313" key="1">
    <source>
        <dbReference type="Proteomes" id="UP000000437"/>
    </source>
</evidence>
<accession>A0AC58JNI1</accession>
<dbReference type="RefSeq" id="XP_073808044.1">
    <property type="nucleotide sequence ID" value="XM_073951943.1"/>
</dbReference>
<name>A0AC58JNI1_DANRE</name>
<keyword evidence="2" id="KW-0645">Protease</keyword>
<keyword evidence="2" id="KW-0378">Hydrolase</keyword>
<protein>
    <submittedName>
        <fullName evidence="2">Serine protease FAM111A</fullName>
    </submittedName>
</protein>
<dbReference type="Proteomes" id="UP000000437">
    <property type="component" value="Chromosome 5"/>
</dbReference>
<sequence>MSEEPRNKNLKQTDLLSPKKEINTDSENEESSHAGITNQETMAPTPKLEENYSKHPQQEMMAQSSKPEEKFSKHPQQRAEEQEHTFKFCFDSDPVPVVVECNTSMTVLAALEQKEIFQNNKSIRDTKKEMVIKRADGAAVKTDFPCCLIKKDETLTIFFIKTEKKKKETQAIPSLPRTDLVKFYIKTTGKEKLMYVIKSNELRNKVDYVCVCGLEEEQTETALKRDGRFNEKIFQKLCVLSLVSECTGKQSRYEMSYSVKRLRNKRFQIIAINDKRPDCQMKLNTIKTENVSDVDYEKYDLRKPTTSSEQGTIQERDTKSPGPPTTGQVTQNPSGDFGGLFYTEIEEFLQTSFKNILKKLKQRKNPQVQKFFQEDYDKGIQCFTEVNKVKQIMTLSDSVCLIEVDHSPTGTGFLAFDRFILTNAHVIKGFVDPTTRKLLRPLKAKFNYEVVGSAAKVLSVKDDIVACDFELDDRRRFYDFALLELEATPDNCPQLFKRYIHSPPPNRGGIYIVGHPGCGVKKMDPCLIIEPEKQLQSINKHISDNMSCPYVSLQCWPYLHQNRITYDTCMLHGSSGSPVFDDRCNLIGMHTGGFHYKEDNTDRSVIEYAYSMQSIVEGIVEHVRSRRRDILNLLSEFDSIKAQFKLEKTEDTSGAIMPIQQQDQCVKEEKMDVD</sequence>